<name>A0ABD0XDL8_UMBPY</name>
<proteinExistence type="predicted"/>
<protein>
    <submittedName>
        <fullName evidence="2">Uncharacterized protein</fullName>
    </submittedName>
</protein>
<feature type="region of interest" description="Disordered" evidence="1">
    <location>
        <begin position="20"/>
        <end position="257"/>
    </location>
</feature>
<dbReference type="Proteomes" id="UP001557470">
    <property type="component" value="Unassembled WGS sequence"/>
</dbReference>
<feature type="compositionally biased region" description="Low complexity" evidence="1">
    <location>
        <begin position="87"/>
        <end position="100"/>
    </location>
</feature>
<evidence type="ECO:0000313" key="2">
    <source>
        <dbReference type="EMBL" id="KAL1007013.1"/>
    </source>
</evidence>
<reference evidence="2 3" key="1">
    <citation type="submission" date="2024-06" db="EMBL/GenBank/DDBJ databases">
        <authorList>
            <person name="Pan Q."/>
            <person name="Wen M."/>
            <person name="Jouanno E."/>
            <person name="Zahm M."/>
            <person name="Klopp C."/>
            <person name="Cabau C."/>
            <person name="Louis A."/>
            <person name="Berthelot C."/>
            <person name="Parey E."/>
            <person name="Roest Crollius H."/>
            <person name="Montfort J."/>
            <person name="Robinson-Rechavi M."/>
            <person name="Bouchez O."/>
            <person name="Lampietro C."/>
            <person name="Lopez Roques C."/>
            <person name="Donnadieu C."/>
            <person name="Postlethwait J."/>
            <person name="Bobe J."/>
            <person name="Verreycken H."/>
            <person name="Guiguen Y."/>
        </authorList>
    </citation>
    <scope>NUCLEOTIDE SEQUENCE [LARGE SCALE GENOMIC DNA]</scope>
    <source>
        <strain evidence="2">Up_M1</strain>
        <tissue evidence="2">Testis</tissue>
    </source>
</reference>
<dbReference type="AlphaFoldDB" id="A0ABD0XDL8"/>
<sequence length="257" mass="27620">MASSGKKFSVTEALAIITDDSWTPCVPADSDSEDEDLLRRDQPDSGNEDYRGQRLVASDGEDDFRGDEPSPSAAALPQPRRDCFSEALPSPSAAALPQPQGDCSSEALPSTSATPLPQPRRDCSSEALPSPSAAALPQPRRDCSSEALPSTSATPLHRPRRDCSSEALPSTSATPLPRQRQARLSGRRRSAPQPRLSSDTDSLGDLNPREKLQCSLHTQGSGLKESQRMKKVGTTDKSRMNNQTRSGFCPPDPQVLQ</sequence>
<evidence type="ECO:0000313" key="3">
    <source>
        <dbReference type="Proteomes" id="UP001557470"/>
    </source>
</evidence>
<feature type="compositionally biased region" description="Basic and acidic residues" evidence="1">
    <location>
        <begin position="225"/>
        <end position="239"/>
    </location>
</feature>
<evidence type="ECO:0000256" key="1">
    <source>
        <dbReference type="SAM" id="MobiDB-lite"/>
    </source>
</evidence>
<feature type="compositionally biased region" description="Basic and acidic residues" evidence="1">
    <location>
        <begin position="37"/>
        <end position="52"/>
    </location>
</feature>
<dbReference type="EMBL" id="JAGEUA010000002">
    <property type="protein sequence ID" value="KAL1007013.1"/>
    <property type="molecule type" value="Genomic_DNA"/>
</dbReference>
<accession>A0ABD0XDL8</accession>
<feature type="compositionally biased region" description="Polar residues" evidence="1">
    <location>
        <begin position="101"/>
        <end position="115"/>
    </location>
</feature>
<feature type="compositionally biased region" description="Low complexity" evidence="1">
    <location>
        <begin position="125"/>
        <end position="138"/>
    </location>
</feature>
<organism evidence="2 3">
    <name type="scientific">Umbra pygmaea</name>
    <name type="common">Eastern mudminnow</name>
    <dbReference type="NCBI Taxonomy" id="75934"/>
    <lineage>
        <taxon>Eukaryota</taxon>
        <taxon>Metazoa</taxon>
        <taxon>Chordata</taxon>
        <taxon>Craniata</taxon>
        <taxon>Vertebrata</taxon>
        <taxon>Euteleostomi</taxon>
        <taxon>Actinopterygii</taxon>
        <taxon>Neopterygii</taxon>
        <taxon>Teleostei</taxon>
        <taxon>Protacanthopterygii</taxon>
        <taxon>Esociformes</taxon>
        <taxon>Umbridae</taxon>
        <taxon>Umbra</taxon>
    </lineage>
</organism>
<keyword evidence="3" id="KW-1185">Reference proteome</keyword>
<gene>
    <name evidence="2" type="ORF">UPYG_G00080700</name>
</gene>
<comment type="caution">
    <text evidence="2">The sequence shown here is derived from an EMBL/GenBank/DDBJ whole genome shotgun (WGS) entry which is preliminary data.</text>
</comment>